<dbReference type="Proteomes" id="UP001177003">
    <property type="component" value="Chromosome 5"/>
</dbReference>
<proteinExistence type="predicted"/>
<evidence type="ECO:0000313" key="2">
    <source>
        <dbReference type="Proteomes" id="UP001177003"/>
    </source>
</evidence>
<name>A0AA36E8M5_LACSI</name>
<protein>
    <submittedName>
        <fullName evidence="1">Uncharacterized protein</fullName>
    </submittedName>
</protein>
<dbReference type="EMBL" id="OX465081">
    <property type="protein sequence ID" value="CAI9287246.1"/>
    <property type="molecule type" value="Genomic_DNA"/>
</dbReference>
<dbReference type="AlphaFoldDB" id="A0AA36E8M5"/>
<gene>
    <name evidence="1" type="ORF">LSALG_LOCUS26618</name>
</gene>
<organism evidence="1 2">
    <name type="scientific">Lactuca saligna</name>
    <name type="common">Willowleaf lettuce</name>
    <dbReference type="NCBI Taxonomy" id="75948"/>
    <lineage>
        <taxon>Eukaryota</taxon>
        <taxon>Viridiplantae</taxon>
        <taxon>Streptophyta</taxon>
        <taxon>Embryophyta</taxon>
        <taxon>Tracheophyta</taxon>
        <taxon>Spermatophyta</taxon>
        <taxon>Magnoliopsida</taxon>
        <taxon>eudicotyledons</taxon>
        <taxon>Gunneridae</taxon>
        <taxon>Pentapetalae</taxon>
        <taxon>asterids</taxon>
        <taxon>campanulids</taxon>
        <taxon>Asterales</taxon>
        <taxon>Asteraceae</taxon>
        <taxon>Cichorioideae</taxon>
        <taxon>Cichorieae</taxon>
        <taxon>Lactucinae</taxon>
        <taxon>Lactuca</taxon>
    </lineage>
</organism>
<sequence length="146" mass="17387">MKKYEPIFEHLNRMIKCYILELAKMDVEIASILKRKLILKPFDQPQNIENIRGGLIDKEYWSIVYKKEGEEIKNCMFFLRDKHLYPTSALNSILSRAKANKTNCVVDLKCVFDMIRWYLSVMASILKILCQRFLEIRSNKDYFIPI</sequence>
<keyword evidence="2" id="KW-1185">Reference proteome</keyword>
<accession>A0AA36E8M5</accession>
<evidence type="ECO:0000313" key="1">
    <source>
        <dbReference type="EMBL" id="CAI9287246.1"/>
    </source>
</evidence>
<reference evidence="1" key="1">
    <citation type="submission" date="2023-04" db="EMBL/GenBank/DDBJ databases">
        <authorList>
            <person name="Vijverberg K."/>
            <person name="Xiong W."/>
            <person name="Schranz E."/>
        </authorList>
    </citation>
    <scope>NUCLEOTIDE SEQUENCE</scope>
</reference>